<feature type="compositionally biased region" description="Low complexity" evidence="1">
    <location>
        <begin position="192"/>
        <end position="203"/>
    </location>
</feature>
<feature type="transmembrane region" description="Helical" evidence="2">
    <location>
        <begin position="236"/>
        <end position="256"/>
    </location>
</feature>
<keyword evidence="2" id="KW-0472">Membrane</keyword>
<reference evidence="3" key="1">
    <citation type="submission" date="2021-01" db="EMBL/GenBank/DDBJ databases">
        <authorList>
            <person name="Corre E."/>
            <person name="Pelletier E."/>
            <person name="Niang G."/>
            <person name="Scheremetjew M."/>
            <person name="Finn R."/>
            <person name="Kale V."/>
            <person name="Holt S."/>
            <person name="Cochrane G."/>
            <person name="Meng A."/>
            <person name="Brown T."/>
            <person name="Cohen L."/>
        </authorList>
    </citation>
    <scope>NUCLEOTIDE SEQUENCE</scope>
    <source>
        <strain evidence="3">Isolate 1302-5</strain>
    </source>
</reference>
<accession>A0A7S4MZ87</accession>
<name>A0A7S4MZ87_9STRA</name>
<evidence type="ECO:0000256" key="1">
    <source>
        <dbReference type="SAM" id="MobiDB-lite"/>
    </source>
</evidence>
<feature type="compositionally biased region" description="Basic and acidic residues" evidence="1">
    <location>
        <begin position="30"/>
        <end position="43"/>
    </location>
</feature>
<gene>
    <name evidence="3" type="ORF">OAUR00152_LOCUS22912</name>
</gene>
<feature type="region of interest" description="Disordered" evidence="1">
    <location>
        <begin position="172"/>
        <end position="203"/>
    </location>
</feature>
<feature type="compositionally biased region" description="Low complexity" evidence="1">
    <location>
        <begin position="135"/>
        <end position="145"/>
    </location>
</feature>
<dbReference type="AlphaFoldDB" id="A0A7S4MZ87"/>
<sequence>MTSILGTEVKLLVEASAPAATHTIGVDEEQGQRRTDPKADNRHQQRSLPRPTHLKEFNSGPFQVVQSPSVLSNNTNERMTPCSRRLSALARFLAICALTSTAGRPGASAFAPPALSSLLPPYSSREIAGPAAAAAAVTTTTTTTTKPLSRSTGRARPLSAFRADDDFRAIDASDRDQKDAAESGGRDEGIGPSDPTAPGAAASPPSWLADLWGEGGSGAGALFRKPPPFIVEDSNLLFYDVALLLNLSLSISFWVVHRMSFVHVGTALSEGSLLCIVWILAGLYNGAFLRSAVDGHRGGGVGGGGGGADDDAPIDGLGDGGPKAAAVLGFNTFMWACNLRIVAALIQAVWDHRPVGTTDGEMLIPLEIAVGLVLMSSWRALHSYYTPRI</sequence>
<keyword evidence="2" id="KW-0812">Transmembrane</keyword>
<organism evidence="3">
    <name type="scientific">Odontella aurita</name>
    <dbReference type="NCBI Taxonomy" id="265563"/>
    <lineage>
        <taxon>Eukaryota</taxon>
        <taxon>Sar</taxon>
        <taxon>Stramenopiles</taxon>
        <taxon>Ochrophyta</taxon>
        <taxon>Bacillariophyta</taxon>
        <taxon>Mediophyceae</taxon>
        <taxon>Biddulphiophycidae</taxon>
        <taxon>Eupodiscales</taxon>
        <taxon>Odontellaceae</taxon>
        <taxon>Odontella</taxon>
    </lineage>
</organism>
<dbReference type="EMBL" id="HBKQ01033454">
    <property type="protein sequence ID" value="CAE2254050.1"/>
    <property type="molecule type" value="Transcribed_RNA"/>
</dbReference>
<feature type="region of interest" description="Disordered" evidence="1">
    <location>
        <begin position="22"/>
        <end position="53"/>
    </location>
</feature>
<feature type="region of interest" description="Disordered" evidence="1">
    <location>
        <begin position="135"/>
        <end position="155"/>
    </location>
</feature>
<proteinExistence type="predicted"/>
<evidence type="ECO:0000313" key="3">
    <source>
        <dbReference type="EMBL" id="CAE2254050.1"/>
    </source>
</evidence>
<evidence type="ECO:0000256" key="2">
    <source>
        <dbReference type="SAM" id="Phobius"/>
    </source>
</evidence>
<keyword evidence="2" id="KW-1133">Transmembrane helix</keyword>
<feature type="transmembrane region" description="Helical" evidence="2">
    <location>
        <begin position="268"/>
        <end position="287"/>
    </location>
</feature>
<protein>
    <submittedName>
        <fullName evidence="3">Uncharacterized protein</fullName>
    </submittedName>
</protein>
<feature type="compositionally biased region" description="Basic and acidic residues" evidence="1">
    <location>
        <begin position="172"/>
        <end position="189"/>
    </location>
</feature>